<organism evidence="2 3">
    <name type="scientific">Pelomonas parva</name>
    <dbReference type="NCBI Taxonomy" id="3299032"/>
    <lineage>
        <taxon>Bacteria</taxon>
        <taxon>Pseudomonadati</taxon>
        <taxon>Pseudomonadota</taxon>
        <taxon>Betaproteobacteria</taxon>
        <taxon>Burkholderiales</taxon>
        <taxon>Sphaerotilaceae</taxon>
        <taxon>Roseateles</taxon>
    </lineage>
</organism>
<dbReference type="Proteomes" id="UP001606210">
    <property type="component" value="Unassembled WGS sequence"/>
</dbReference>
<keyword evidence="1" id="KW-0732">Signal</keyword>
<comment type="caution">
    <text evidence="2">The sequence shown here is derived from an EMBL/GenBank/DDBJ whole genome shotgun (WGS) entry which is preliminary data.</text>
</comment>
<evidence type="ECO:0008006" key="4">
    <source>
        <dbReference type="Google" id="ProtNLM"/>
    </source>
</evidence>
<dbReference type="InterPro" id="IPR029058">
    <property type="entry name" value="AB_hydrolase_fold"/>
</dbReference>
<feature type="signal peptide" evidence="1">
    <location>
        <begin position="1"/>
        <end position="22"/>
    </location>
</feature>
<dbReference type="SUPFAM" id="SSF82171">
    <property type="entry name" value="DPP6 N-terminal domain-like"/>
    <property type="match status" value="1"/>
</dbReference>
<dbReference type="Gene3D" id="3.40.50.1820">
    <property type="entry name" value="alpha/beta hydrolase"/>
    <property type="match status" value="1"/>
</dbReference>
<evidence type="ECO:0000313" key="2">
    <source>
        <dbReference type="EMBL" id="MFG6432962.1"/>
    </source>
</evidence>
<keyword evidence="3" id="KW-1185">Reference proteome</keyword>
<dbReference type="SUPFAM" id="SSF53474">
    <property type="entry name" value="alpha/beta-Hydrolases"/>
    <property type="match status" value="1"/>
</dbReference>
<dbReference type="EMBL" id="JBIGHV010000010">
    <property type="protein sequence ID" value="MFG6432962.1"/>
    <property type="molecule type" value="Genomic_DNA"/>
</dbReference>
<gene>
    <name evidence="2" type="ORF">ACG00Y_23810</name>
</gene>
<evidence type="ECO:0000313" key="3">
    <source>
        <dbReference type="Proteomes" id="UP001606210"/>
    </source>
</evidence>
<evidence type="ECO:0000256" key="1">
    <source>
        <dbReference type="SAM" id="SignalP"/>
    </source>
</evidence>
<dbReference type="RefSeq" id="WP_394483247.1">
    <property type="nucleotide sequence ID" value="NZ_JBIGHV010000010.1"/>
</dbReference>
<protein>
    <recommendedName>
        <fullName evidence="4">Peptidase S9 prolyl oligopeptidase catalytic domain-containing protein</fullName>
    </recommendedName>
</protein>
<sequence length="773" mass="85364">MRFYFIATLLAMVASAVAPVAAGGAPGPSVRDIVEFKKIVQPLANDAEALRKQTSPDGTRAFIVTRKADVASDANRYEIVMLDLDPQRLAEMRPAPTEVVFAFDAKFDEDSGYPALAEVQWAGDRTLVFRAKMHNDIFQVYSLNLSTRQVVQLTHSLMPVWSFAASGDLKRLVYVALVPNPPLKDGARSIVVGNQWARGVLYGQEPLKNQISKFRFYVEDVGAGDPPRPLGEPFLLTNAGLPVANISPDGRWAILPKYEPSRGPAWRHQYPLLDEVTKVHGPAMKMDPLGYFTGSTAFTARRMVAWRLDDGEVQTIVDAPDDALTGGGQSRRDKVWLSAGSSLVLAGTHLPLVDGQTSTASHVIEYWPDSRRWISIAKLDGRLKSAVSVGDRLEVDDGGKTRQFLRTGSGGWREVAAVPLAAKSKWSLQVQQALNEPPDVVATGPVGQAVRLTKFNPQFDARTWGTMSPYRWRDAKGRPWEGGLLPPRDASPGKRLPLVIQAYVYHPNAFYLDGPNSRSQGFTSAYPGRAFVREGVLVLAMRYWPLNGSNANSPEENRIFNDGVRGAVNALVREGRVDPDRVGIIGFSATGAKVMNLITFSDLSMRAATIADGDSDTLFSYAITYASSDYTWWHKEMINGGIPVRPTLASWMANDPALNTDCVRTALRIETYGKAISNYWDIYALMRRQYKPADLILIPTGTHGLSTPSERMISLQGNVDWFNFWLQGRRRDEPLLAAETHASLRAQHQAWDQMAVLKQADDKRPRCPLKSAG</sequence>
<proteinExistence type="predicted"/>
<reference evidence="2 3" key="1">
    <citation type="submission" date="2024-08" db="EMBL/GenBank/DDBJ databases">
        <authorList>
            <person name="Lu H."/>
        </authorList>
    </citation>
    <scope>NUCLEOTIDE SEQUENCE [LARGE SCALE GENOMIC DNA]</scope>
    <source>
        <strain evidence="2 3">LYH14W</strain>
    </source>
</reference>
<name>A0ABW7F8L4_9BURK</name>
<accession>A0ABW7F8L4</accession>
<feature type="chain" id="PRO_5047031510" description="Peptidase S9 prolyl oligopeptidase catalytic domain-containing protein" evidence="1">
    <location>
        <begin position="23"/>
        <end position="773"/>
    </location>
</feature>